<dbReference type="Proteomes" id="UP001419268">
    <property type="component" value="Unassembled WGS sequence"/>
</dbReference>
<comment type="caution">
    <text evidence="2">The sequence shown here is derived from an EMBL/GenBank/DDBJ whole genome shotgun (WGS) entry which is preliminary data.</text>
</comment>
<organism evidence="2 3">
    <name type="scientific">Stephania cephalantha</name>
    <dbReference type="NCBI Taxonomy" id="152367"/>
    <lineage>
        <taxon>Eukaryota</taxon>
        <taxon>Viridiplantae</taxon>
        <taxon>Streptophyta</taxon>
        <taxon>Embryophyta</taxon>
        <taxon>Tracheophyta</taxon>
        <taxon>Spermatophyta</taxon>
        <taxon>Magnoliopsida</taxon>
        <taxon>Ranunculales</taxon>
        <taxon>Menispermaceae</taxon>
        <taxon>Menispermoideae</taxon>
        <taxon>Cissampelideae</taxon>
        <taxon>Stephania</taxon>
    </lineage>
</organism>
<feature type="region of interest" description="Disordered" evidence="1">
    <location>
        <begin position="119"/>
        <end position="146"/>
    </location>
</feature>
<accession>A0AAP0EZW7</accession>
<gene>
    <name evidence="2" type="ORF">Scep_024745</name>
</gene>
<evidence type="ECO:0000313" key="3">
    <source>
        <dbReference type="Proteomes" id="UP001419268"/>
    </source>
</evidence>
<reference evidence="2 3" key="1">
    <citation type="submission" date="2024-01" db="EMBL/GenBank/DDBJ databases">
        <title>Genome assemblies of Stephania.</title>
        <authorList>
            <person name="Yang L."/>
        </authorList>
    </citation>
    <scope>NUCLEOTIDE SEQUENCE [LARGE SCALE GENOMIC DNA]</scope>
    <source>
        <strain evidence="2">JXDWG</strain>
        <tissue evidence="2">Leaf</tissue>
    </source>
</reference>
<feature type="compositionally biased region" description="Polar residues" evidence="1">
    <location>
        <begin position="84"/>
        <end position="97"/>
    </location>
</feature>
<protein>
    <submittedName>
        <fullName evidence="2">Uncharacterized protein</fullName>
    </submittedName>
</protein>
<feature type="compositionally biased region" description="Low complexity" evidence="1">
    <location>
        <begin position="119"/>
        <end position="134"/>
    </location>
</feature>
<sequence>MAFNGGLYSKIHWNPPHRRIASLVEDRSVRQLPPCNCSAPFTAPPSKPRCRRNRAGAAVAAAAIRAIAAAAGQPAVRAKPLPASPSSVPQRSTTRTGVQAAAAPIPPLIIPQPRHLSVAAAAGRPPPAGVAEARQPSPVIPLTVAA</sequence>
<keyword evidence="3" id="KW-1185">Reference proteome</keyword>
<proteinExistence type="predicted"/>
<evidence type="ECO:0000313" key="2">
    <source>
        <dbReference type="EMBL" id="KAK9101315.1"/>
    </source>
</evidence>
<name>A0AAP0EZW7_9MAGN</name>
<evidence type="ECO:0000256" key="1">
    <source>
        <dbReference type="SAM" id="MobiDB-lite"/>
    </source>
</evidence>
<feature type="region of interest" description="Disordered" evidence="1">
    <location>
        <begin position="73"/>
        <end position="105"/>
    </location>
</feature>
<dbReference type="EMBL" id="JBBNAG010000010">
    <property type="protein sequence ID" value="KAK9101315.1"/>
    <property type="molecule type" value="Genomic_DNA"/>
</dbReference>
<dbReference type="AlphaFoldDB" id="A0AAP0EZW7"/>